<dbReference type="EMBL" id="JBHSSM010000015">
    <property type="protein sequence ID" value="MFC6315121.1"/>
    <property type="molecule type" value="Genomic_DNA"/>
</dbReference>
<evidence type="ECO:0008006" key="4">
    <source>
        <dbReference type="Google" id="ProtNLM"/>
    </source>
</evidence>
<evidence type="ECO:0000256" key="1">
    <source>
        <dbReference type="SAM" id="MobiDB-lite"/>
    </source>
</evidence>
<gene>
    <name evidence="2" type="ORF">ACFQHW_05985</name>
</gene>
<evidence type="ECO:0000313" key="3">
    <source>
        <dbReference type="Proteomes" id="UP001596310"/>
    </source>
</evidence>
<organism evidence="2 3">
    <name type="scientific">Lapidilactobacillus achengensis</name>
    <dbReference type="NCBI Taxonomy" id="2486000"/>
    <lineage>
        <taxon>Bacteria</taxon>
        <taxon>Bacillati</taxon>
        <taxon>Bacillota</taxon>
        <taxon>Bacilli</taxon>
        <taxon>Lactobacillales</taxon>
        <taxon>Lactobacillaceae</taxon>
        <taxon>Lapidilactobacillus</taxon>
    </lineage>
</organism>
<keyword evidence="3" id="KW-1185">Reference proteome</keyword>
<comment type="caution">
    <text evidence="2">The sequence shown here is derived from an EMBL/GenBank/DDBJ whole genome shotgun (WGS) entry which is preliminary data.</text>
</comment>
<proteinExistence type="predicted"/>
<evidence type="ECO:0000313" key="2">
    <source>
        <dbReference type="EMBL" id="MFC6315121.1"/>
    </source>
</evidence>
<accession>A0ABW1UQ73</accession>
<protein>
    <recommendedName>
        <fullName evidence="4">Alpha-galactosidase</fullName>
    </recommendedName>
</protein>
<reference evidence="3" key="1">
    <citation type="journal article" date="2019" name="Int. J. Syst. Evol. Microbiol.">
        <title>The Global Catalogue of Microorganisms (GCM) 10K type strain sequencing project: providing services to taxonomists for standard genome sequencing and annotation.</title>
        <authorList>
            <consortium name="The Broad Institute Genomics Platform"/>
            <consortium name="The Broad Institute Genome Sequencing Center for Infectious Disease"/>
            <person name="Wu L."/>
            <person name="Ma J."/>
        </authorList>
    </citation>
    <scope>NUCLEOTIDE SEQUENCE [LARGE SCALE GENOMIC DNA]</scope>
    <source>
        <strain evidence="3">CCM 8897</strain>
    </source>
</reference>
<feature type="region of interest" description="Disordered" evidence="1">
    <location>
        <begin position="1"/>
        <end position="45"/>
    </location>
</feature>
<dbReference type="Proteomes" id="UP001596310">
    <property type="component" value="Unassembled WGS sequence"/>
</dbReference>
<feature type="compositionally biased region" description="Basic and acidic residues" evidence="1">
    <location>
        <begin position="1"/>
        <end position="12"/>
    </location>
</feature>
<sequence length="45" mass="4870">MPFRKAQSDAHSELTPNFAAQAAANPLLSTKCTTTTTAKRQPNPR</sequence>
<name>A0ABW1UQ73_9LACO</name>